<dbReference type="SUPFAM" id="SSF46785">
    <property type="entry name" value="Winged helix' DNA-binding domain"/>
    <property type="match status" value="2"/>
</dbReference>
<dbReference type="InterPro" id="IPR036388">
    <property type="entry name" value="WH-like_DNA-bd_sf"/>
</dbReference>
<organism evidence="2 3">
    <name type="scientific">Raoultibacter massiliensis</name>
    <dbReference type="NCBI Taxonomy" id="1852371"/>
    <lineage>
        <taxon>Bacteria</taxon>
        <taxon>Bacillati</taxon>
        <taxon>Actinomycetota</taxon>
        <taxon>Coriobacteriia</taxon>
        <taxon>Eggerthellales</taxon>
        <taxon>Eggerthellaceae</taxon>
        <taxon>Raoultibacter</taxon>
    </lineage>
</organism>
<evidence type="ECO:0000259" key="1">
    <source>
        <dbReference type="SMART" id="SM00347"/>
    </source>
</evidence>
<dbReference type="Gene3D" id="1.10.10.10">
    <property type="entry name" value="Winged helix-like DNA-binding domain superfamily/Winged helix DNA-binding domain"/>
    <property type="match status" value="2"/>
</dbReference>
<evidence type="ECO:0000313" key="3">
    <source>
        <dbReference type="Proteomes" id="UP001487305"/>
    </source>
</evidence>
<dbReference type="RefSeq" id="WP_180963616.1">
    <property type="nucleotide sequence ID" value="NZ_JBBNOP010000001.1"/>
</dbReference>
<feature type="domain" description="HTH marR-type" evidence="1">
    <location>
        <begin position="125"/>
        <end position="225"/>
    </location>
</feature>
<dbReference type="InterPro" id="IPR000835">
    <property type="entry name" value="HTH_MarR-typ"/>
</dbReference>
<reference evidence="2 3" key="1">
    <citation type="submission" date="2024-04" db="EMBL/GenBank/DDBJ databases">
        <title>Human intestinal bacterial collection.</title>
        <authorList>
            <person name="Pauvert C."/>
            <person name="Hitch T.C.A."/>
            <person name="Clavel T."/>
        </authorList>
    </citation>
    <scope>NUCLEOTIDE SEQUENCE [LARGE SCALE GENOMIC DNA]</scope>
    <source>
        <strain evidence="2 3">CLA-KB-H42</strain>
    </source>
</reference>
<dbReference type="PANTHER" id="PTHR33164:SF94">
    <property type="entry name" value="TRANSCRIPTIONAL REGULATORY PROTEIN-RELATED"/>
    <property type="match status" value="1"/>
</dbReference>
<dbReference type="SMART" id="SM00347">
    <property type="entry name" value="HTH_MARR"/>
    <property type="match status" value="1"/>
</dbReference>
<keyword evidence="3" id="KW-1185">Reference proteome</keyword>
<dbReference type="GO" id="GO:0003677">
    <property type="term" value="F:DNA binding"/>
    <property type="evidence" value="ECO:0007669"/>
    <property type="project" value="UniProtKB-KW"/>
</dbReference>
<keyword evidence="2" id="KW-0238">DNA-binding</keyword>
<gene>
    <name evidence="2" type="ORF">AAA083_00845</name>
</gene>
<comment type="caution">
    <text evidence="2">The sequence shown here is derived from an EMBL/GenBank/DDBJ whole genome shotgun (WGS) entry which is preliminary data.</text>
</comment>
<proteinExistence type="predicted"/>
<evidence type="ECO:0000313" key="2">
    <source>
        <dbReference type="EMBL" id="MEQ3361515.1"/>
    </source>
</evidence>
<name>A0ABV1J8V9_9ACTN</name>
<dbReference type="PANTHER" id="PTHR33164">
    <property type="entry name" value="TRANSCRIPTIONAL REGULATOR, MARR FAMILY"/>
    <property type="match status" value="1"/>
</dbReference>
<dbReference type="InterPro" id="IPR036390">
    <property type="entry name" value="WH_DNA-bd_sf"/>
</dbReference>
<sequence length="247" mass="26956">MNLASFPRNVLGNENTVVVAAAKLAKASLVEKRRERTDGRVVVLSETPHGAQAVEDCFDALYDHLRATVWCGHSDEDVYEIMYAFPSVAEKLGVGRVEINNACHSVMTPAFLMIPLALLRRWEAIVQQYAGLSFNEYRCLSLLETRPAAMGGCAIADALTLDRSAVSSAISKLHSLGFVSVLAGEDRRSRTVSLTDKGEIAAALTTAKLGRLTAELYSDVDALLKAKTNELHMRMHTAYATKSENLK</sequence>
<accession>A0ABV1J8V9</accession>
<dbReference type="InterPro" id="IPR039422">
    <property type="entry name" value="MarR/SlyA-like"/>
</dbReference>
<dbReference type="EMBL" id="JBBNOP010000001">
    <property type="protein sequence ID" value="MEQ3361515.1"/>
    <property type="molecule type" value="Genomic_DNA"/>
</dbReference>
<dbReference type="Proteomes" id="UP001487305">
    <property type="component" value="Unassembled WGS sequence"/>
</dbReference>
<protein>
    <submittedName>
        <fullName evidence="2">Winged helix DNA-binding protein</fullName>
    </submittedName>
</protein>